<dbReference type="STRING" id="139420.A0A371CWX0"/>
<evidence type="ECO:0000313" key="2">
    <source>
        <dbReference type="Proteomes" id="UP000256964"/>
    </source>
</evidence>
<dbReference type="EMBL" id="KZ857445">
    <property type="protein sequence ID" value="RDX44781.1"/>
    <property type="molecule type" value="Genomic_DNA"/>
</dbReference>
<accession>A0A371CWX0</accession>
<dbReference type="AlphaFoldDB" id="A0A371CWX0"/>
<evidence type="ECO:0000313" key="1">
    <source>
        <dbReference type="EMBL" id="RDX44781.1"/>
    </source>
</evidence>
<keyword evidence="2" id="KW-1185">Reference proteome</keyword>
<gene>
    <name evidence="1" type="ORF">OH76DRAFT_1359015</name>
</gene>
<organism evidence="1 2">
    <name type="scientific">Lentinus brumalis</name>
    <dbReference type="NCBI Taxonomy" id="2498619"/>
    <lineage>
        <taxon>Eukaryota</taxon>
        <taxon>Fungi</taxon>
        <taxon>Dikarya</taxon>
        <taxon>Basidiomycota</taxon>
        <taxon>Agaricomycotina</taxon>
        <taxon>Agaricomycetes</taxon>
        <taxon>Polyporales</taxon>
        <taxon>Polyporaceae</taxon>
        <taxon>Lentinus</taxon>
    </lineage>
</organism>
<name>A0A371CWX0_9APHY</name>
<sequence length="150" mass="17718">MTTADEEGEEEGEVQPTEWVLKARAYFEGVSDESWWVELVEAWFDFEEALGFPDGQAQKSWLSPKSRPEEVRYWINRGRKYDKPPKIKSLPSFSAQFRKWWARLQPSDRRDLEDVWPLLKNVPADANRWSDVKRGGCNGLFMVIMCLSWW</sequence>
<proteinExistence type="predicted"/>
<reference evidence="1 2" key="1">
    <citation type="journal article" date="2018" name="Biotechnol. Biofuels">
        <title>Integrative visual omics of the white-rot fungus Polyporus brumalis exposes the biotechnological potential of its oxidative enzymes for delignifying raw plant biomass.</title>
        <authorList>
            <person name="Miyauchi S."/>
            <person name="Rancon A."/>
            <person name="Drula E."/>
            <person name="Hage H."/>
            <person name="Chaduli D."/>
            <person name="Favel A."/>
            <person name="Grisel S."/>
            <person name="Henrissat B."/>
            <person name="Herpoel-Gimbert I."/>
            <person name="Ruiz-Duenas F.J."/>
            <person name="Chevret D."/>
            <person name="Hainaut M."/>
            <person name="Lin J."/>
            <person name="Wang M."/>
            <person name="Pangilinan J."/>
            <person name="Lipzen A."/>
            <person name="Lesage-Meessen L."/>
            <person name="Navarro D."/>
            <person name="Riley R."/>
            <person name="Grigoriev I.V."/>
            <person name="Zhou S."/>
            <person name="Raouche S."/>
            <person name="Rosso M.N."/>
        </authorList>
    </citation>
    <scope>NUCLEOTIDE SEQUENCE [LARGE SCALE GENOMIC DNA]</scope>
    <source>
        <strain evidence="1 2">BRFM 1820</strain>
    </source>
</reference>
<dbReference type="Proteomes" id="UP000256964">
    <property type="component" value="Unassembled WGS sequence"/>
</dbReference>
<feature type="non-terminal residue" evidence="1">
    <location>
        <position position="150"/>
    </location>
</feature>
<dbReference type="OrthoDB" id="3262009at2759"/>
<protein>
    <submittedName>
        <fullName evidence="1">Uncharacterized protein</fullName>
    </submittedName>
</protein>